<evidence type="ECO:0000313" key="2">
    <source>
        <dbReference type="EMBL" id="QBK85570.1"/>
    </source>
</evidence>
<name>A0A481YRH8_9VIRU</name>
<keyword evidence="1" id="KW-0175">Coiled coil</keyword>
<accession>A0A481YRH8</accession>
<feature type="coiled-coil region" evidence="1">
    <location>
        <begin position="113"/>
        <end position="147"/>
    </location>
</feature>
<sequence length="169" mass="19414">MINFSFILIKEMAEPTFPNFRYSNEQRNLTIKGRQTIPLGILPQTPVQRQGNLLFDPRTHFGAPLIEVPVIDEKSDKQATDPDTDKPVFEKKPAKDPLMIEDRDMIGVLLSCVKDLNTQVKTLQDENHNLKSQNQIFEERLAKLEKILAVFDVSNRSINNHNFLNINSQ</sequence>
<evidence type="ECO:0000256" key="1">
    <source>
        <dbReference type="SAM" id="Coils"/>
    </source>
</evidence>
<organism evidence="2">
    <name type="scientific">Marseillevirus LCMAC101</name>
    <dbReference type="NCBI Taxonomy" id="2506602"/>
    <lineage>
        <taxon>Viruses</taxon>
        <taxon>Varidnaviria</taxon>
        <taxon>Bamfordvirae</taxon>
        <taxon>Nucleocytoviricota</taxon>
        <taxon>Megaviricetes</taxon>
        <taxon>Pimascovirales</taxon>
        <taxon>Pimascovirales incertae sedis</taxon>
        <taxon>Marseilleviridae</taxon>
    </lineage>
</organism>
<reference evidence="2" key="1">
    <citation type="journal article" date="2019" name="MBio">
        <title>Virus Genomes from Deep Sea Sediments Expand the Ocean Megavirome and Support Independent Origins of Viral Gigantism.</title>
        <authorList>
            <person name="Backstrom D."/>
            <person name="Yutin N."/>
            <person name="Jorgensen S.L."/>
            <person name="Dharamshi J."/>
            <person name="Homa F."/>
            <person name="Zaremba-Niedwiedzka K."/>
            <person name="Spang A."/>
            <person name="Wolf Y.I."/>
            <person name="Koonin E.V."/>
            <person name="Ettema T.J."/>
        </authorList>
    </citation>
    <scope>NUCLEOTIDE SEQUENCE</scope>
</reference>
<dbReference type="EMBL" id="MK500327">
    <property type="protein sequence ID" value="QBK85570.1"/>
    <property type="molecule type" value="Genomic_DNA"/>
</dbReference>
<protein>
    <submittedName>
        <fullName evidence="2">Uncharacterized protein</fullName>
    </submittedName>
</protein>
<proteinExistence type="predicted"/>
<gene>
    <name evidence="2" type="ORF">LCMAC101_01650</name>
</gene>